<gene>
    <name evidence="2" type="ORF">RS3R1_24180</name>
</gene>
<dbReference type="Pfam" id="PF11976">
    <property type="entry name" value="Rad60-SLD"/>
    <property type="match status" value="1"/>
</dbReference>
<dbReference type="RefSeq" id="WP_130899742.1">
    <property type="nucleotide sequence ID" value="NZ_BSCQ01000031.1"/>
</dbReference>
<feature type="domain" description="Ubiquitin-like" evidence="1">
    <location>
        <begin position="9"/>
        <end position="82"/>
    </location>
</feature>
<evidence type="ECO:0000313" key="2">
    <source>
        <dbReference type="EMBL" id="GLH43330.1"/>
    </source>
</evidence>
<keyword evidence="3" id="KW-1185">Reference proteome</keyword>
<dbReference type="PROSITE" id="PS50053">
    <property type="entry name" value="UBIQUITIN_2"/>
    <property type="match status" value="1"/>
</dbReference>
<reference evidence="2" key="3">
    <citation type="journal article" date="2023" name="J. Biotechnol.">
        <title>Draft Genome Sequences of Endophytic Pseudomonas Strains, Isolated from the Interior of Brassicaceae Plants.</title>
        <authorList>
            <person name="Kaneko H."/>
            <person name="Furuya T."/>
        </authorList>
    </citation>
    <scope>NUCLEOTIDE SEQUENCE</scope>
    <source>
        <strain evidence="2">RS3R-1</strain>
    </source>
</reference>
<evidence type="ECO:0000259" key="1">
    <source>
        <dbReference type="PROSITE" id="PS50053"/>
    </source>
</evidence>
<dbReference type="EMBL" id="BSCQ01000031">
    <property type="protein sequence ID" value="GLH43330.1"/>
    <property type="molecule type" value="Genomic_DNA"/>
</dbReference>
<reference evidence="2" key="2">
    <citation type="submission" date="2022-11" db="EMBL/GenBank/DDBJ databases">
        <title>Draft genome sequencing of Pseudomonas atacamensis RS3R1.</title>
        <authorList>
            <person name="Furuya T."/>
            <person name="Kaneko H."/>
        </authorList>
    </citation>
    <scope>NUCLEOTIDE SEQUENCE</scope>
    <source>
        <strain evidence="2">RS3R-1</strain>
    </source>
</reference>
<dbReference type="PANTHER" id="PTHR10562">
    <property type="entry name" value="SMALL UBIQUITIN-RELATED MODIFIER"/>
    <property type="match status" value="1"/>
</dbReference>
<reference evidence="2" key="1">
    <citation type="journal article" date="2021" name="Sci. Rep.">
        <title>An efficient direct screening system for microorganisms that activate plant immune responses based on plant-microbe interactions using cultured plant cells.</title>
        <authorList>
            <person name="Kurokawa M."/>
            <person name="Nakano M."/>
            <person name="Kitahata N."/>
            <person name="Kuchitsu K."/>
            <person name="Furuya T."/>
        </authorList>
    </citation>
    <scope>NUCLEOTIDE SEQUENCE</scope>
    <source>
        <strain evidence="2">RS3R-1</strain>
    </source>
</reference>
<sequence>MANIDSDAGEINIRITDQFSLTMQFKINKTTILKKLMSAYCERSGAAIESLEFRLDGQPINKMDTPELLDMEEGDVIEVYQKNALYC</sequence>
<dbReference type="SUPFAM" id="SSF54236">
    <property type="entry name" value="Ubiquitin-like"/>
    <property type="match status" value="1"/>
</dbReference>
<dbReference type="Gene3D" id="3.10.20.90">
    <property type="entry name" value="Phosphatidylinositol 3-kinase Catalytic Subunit, Chain A, domain 1"/>
    <property type="match status" value="1"/>
</dbReference>
<proteinExistence type="predicted"/>
<protein>
    <recommendedName>
        <fullName evidence="1">Ubiquitin-like domain-containing protein</fullName>
    </recommendedName>
</protein>
<evidence type="ECO:0000313" key="3">
    <source>
        <dbReference type="Proteomes" id="UP001145022"/>
    </source>
</evidence>
<name>A0ABQ5PIF4_9PSED</name>
<dbReference type="InterPro" id="IPR000626">
    <property type="entry name" value="Ubiquitin-like_dom"/>
</dbReference>
<accession>A0ABQ5PIF4</accession>
<dbReference type="Proteomes" id="UP001145022">
    <property type="component" value="Unassembled WGS sequence"/>
</dbReference>
<organism evidence="2 3">
    <name type="scientific">Pseudomonas atacamensis</name>
    <dbReference type="NCBI Taxonomy" id="2565368"/>
    <lineage>
        <taxon>Bacteria</taxon>
        <taxon>Pseudomonadati</taxon>
        <taxon>Pseudomonadota</taxon>
        <taxon>Gammaproteobacteria</taxon>
        <taxon>Pseudomonadales</taxon>
        <taxon>Pseudomonadaceae</taxon>
        <taxon>Pseudomonas</taxon>
    </lineage>
</organism>
<comment type="caution">
    <text evidence="2">The sequence shown here is derived from an EMBL/GenBank/DDBJ whole genome shotgun (WGS) entry which is preliminary data.</text>
</comment>
<dbReference type="InterPro" id="IPR029071">
    <property type="entry name" value="Ubiquitin-like_domsf"/>
</dbReference>
<dbReference type="InterPro" id="IPR022617">
    <property type="entry name" value="Rad60/SUMO-like_dom"/>
</dbReference>